<keyword evidence="8" id="KW-1185">Reference proteome</keyword>
<keyword evidence="5" id="KW-0732">Signal</keyword>
<reference evidence="7" key="1">
    <citation type="submission" date="2021-12" db="EMBL/GenBank/DDBJ databases">
        <title>Prjna785345.</title>
        <authorList>
            <person name="Rujirawat T."/>
            <person name="Krajaejun T."/>
        </authorList>
    </citation>
    <scope>NUCLEOTIDE SEQUENCE</scope>
    <source>
        <strain evidence="7">Pi057C3</strain>
    </source>
</reference>
<keyword evidence="3" id="KW-1015">Disulfide bond</keyword>
<accession>A0AAD5Q8K2</accession>
<dbReference type="InterPro" id="IPR050653">
    <property type="entry name" value="Prot_Inhib_GrowthFact_Antg"/>
</dbReference>
<dbReference type="PANTHER" id="PTHR10913:SF45">
    <property type="entry name" value="FOLLISTATIN, ISOFORM A-RELATED"/>
    <property type="match status" value="1"/>
</dbReference>
<dbReference type="AlphaFoldDB" id="A0AAD5Q8K2"/>
<dbReference type="GO" id="GO:0005576">
    <property type="term" value="C:extracellular region"/>
    <property type="evidence" value="ECO:0007669"/>
    <property type="project" value="TreeGrafter"/>
</dbReference>
<dbReference type="CDD" id="cd00104">
    <property type="entry name" value="KAZAL_FS"/>
    <property type="match status" value="3"/>
</dbReference>
<protein>
    <recommendedName>
        <fullName evidence="6">Kazal-like domain-containing protein</fullName>
    </recommendedName>
</protein>
<evidence type="ECO:0000256" key="3">
    <source>
        <dbReference type="ARBA" id="ARBA00023157"/>
    </source>
</evidence>
<organism evidence="7 8">
    <name type="scientific">Pythium insidiosum</name>
    <name type="common">Pythiosis disease agent</name>
    <dbReference type="NCBI Taxonomy" id="114742"/>
    <lineage>
        <taxon>Eukaryota</taxon>
        <taxon>Sar</taxon>
        <taxon>Stramenopiles</taxon>
        <taxon>Oomycota</taxon>
        <taxon>Peronosporomycetes</taxon>
        <taxon>Pythiales</taxon>
        <taxon>Pythiaceae</taxon>
        <taxon>Pythium</taxon>
    </lineage>
</organism>
<dbReference type="InterPro" id="IPR002350">
    <property type="entry name" value="Kazal_dom"/>
</dbReference>
<evidence type="ECO:0000256" key="2">
    <source>
        <dbReference type="ARBA" id="ARBA00022900"/>
    </source>
</evidence>
<feature type="domain" description="Kazal-like" evidence="6">
    <location>
        <begin position="133"/>
        <end position="184"/>
    </location>
</feature>
<proteinExistence type="predicted"/>
<evidence type="ECO:0000313" key="8">
    <source>
        <dbReference type="Proteomes" id="UP001209570"/>
    </source>
</evidence>
<evidence type="ECO:0000313" key="7">
    <source>
        <dbReference type="EMBL" id="KAJ0405258.1"/>
    </source>
</evidence>
<feature type="region of interest" description="Disordered" evidence="4">
    <location>
        <begin position="98"/>
        <end position="117"/>
    </location>
</feature>
<evidence type="ECO:0000256" key="5">
    <source>
        <dbReference type="SAM" id="SignalP"/>
    </source>
</evidence>
<comment type="caution">
    <text evidence="7">The sequence shown here is derived from an EMBL/GenBank/DDBJ whole genome shotgun (WGS) entry which is preliminary data.</text>
</comment>
<feature type="compositionally biased region" description="Low complexity" evidence="4">
    <location>
        <begin position="99"/>
        <end position="108"/>
    </location>
</feature>
<feature type="chain" id="PRO_5042060403" description="Kazal-like domain-containing protein" evidence="5">
    <location>
        <begin position="19"/>
        <end position="323"/>
    </location>
</feature>
<feature type="domain" description="Kazal-like" evidence="6">
    <location>
        <begin position="43"/>
        <end position="94"/>
    </location>
</feature>
<name>A0AAD5Q8K2_PYTIN</name>
<feature type="domain" description="Kazal-like" evidence="6">
    <location>
        <begin position="195"/>
        <end position="247"/>
    </location>
</feature>
<keyword evidence="1" id="KW-0646">Protease inhibitor</keyword>
<dbReference type="SUPFAM" id="SSF100895">
    <property type="entry name" value="Kazal-type serine protease inhibitors"/>
    <property type="match status" value="3"/>
</dbReference>
<dbReference type="PROSITE" id="PS51465">
    <property type="entry name" value="KAZAL_2"/>
    <property type="match status" value="3"/>
</dbReference>
<dbReference type="EMBL" id="JAKCXM010000048">
    <property type="protein sequence ID" value="KAJ0405258.1"/>
    <property type="molecule type" value="Genomic_DNA"/>
</dbReference>
<evidence type="ECO:0000256" key="1">
    <source>
        <dbReference type="ARBA" id="ARBA00022690"/>
    </source>
</evidence>
<dbReference type="Gene3D" id="3.30.60.30">
    <property type="match status" value="3"/>
</dbReference>
<feature type="signal peptide" evidence="5">
    <location>
        <begin position="1"/>
        <end position="18"/>
    </location>
</feature>
<dbReference type="PANTHER" id="PTHR10913">
    <property type="entry name" value="FOLLISTATIN-RELATED"/>
    <property type="match status" value="1"/>
</dbReference>
<dbReference type="SMART" id="SM00280">
    <property type="entry name" value="KAZAL"/>
    <property type="match status" value="3"/>
</dbReference>
<evidence type="ECO:0000259" key="6">
    <source>
        <dbReference type="PROSITE" id="PS51465"/>
    </source>
</evidence>
<gene>
    <name evidence="7" type="ORF">P43SY_006943</name>
</gene>
<dbReference type="Pfam" id="PF07648">
    <property type="entry name" value="Kazal_2"/>
    <property type="match status" value="3"/>
</dbReference>
<keyword evidence="2" id="KW-0722">Serine protease inhibitor</keyword>
<evidence type="ECO:0000256" key="4">
    <source>
        <dbReference type="SAM" id="MobiDB-lite"/>
    </source>
</evidence>
<sequence>MKSSACLLLLLAAALAHGSEVEPNSEADAQPAPVAATDANRGSASNAYCRLTCTDEVDAICGTDGMSYINQCHLLQAKCYNPTLEKASDGLCVVPTGPPSSAGASSSTTPPPPTSQRQRALFSEVNEFEQDDAPSLRQCNSMCDKTYQPVCGSNGVTYANDCLLDYASCVNSRIVKLSDGRCAGSVSDRRRSPGGQSTTACIPSPCPSTDTWVCGSDGQSYLNACLLGNARCLNPGLNVLHEGPCNAQDKFTCDVLTCRPHQKCEPIVETESAHCVDQCVAEHCTEDETCEMLEPEECFSAPCTLVPTCVSKSGDALAPEATA</sequence>
<dbReference type="Proteomes" id="UP001209570">
    <property type="component" value="Unassembled WGS sequence"/>
</dbReference>
<dbReference type="InterPro" id="IPR036058">
    <property type="entry name" value="Kazal_dom_sf"/>
</dbReference>